<evidence type="ECO:0000259" key="3">
    <source>
        <dbReference type="Pfam" id="PF07993"/>
    </source>
</evidence>
<dbReference type="InterPro" id="IPR013120">
    <property type="entry name" value="FAR_NAD-bd"/>
</dbReference>
<dbReference type="PANTHER" id="PTHR10366">
    <property type="entry name" value="NAD DEPENDENT EPIMERASE/DEHYDRATASE"/>
    <property type="match status" value="1"/>
</dbReference>
<dbReference type="Proteomes" id="UP001342314">
    <property type="component" value="Unassembled WGS sequence"/>
</dbReference>
<organism evidence="4 5">
    <name type="scientific">Rhodotorula paludigena</name>
    <dbReference type="NCBI Taxonomy" id="86838"/>
    <lineage>
        <taxon>Eukaryota</taxon>
        <taxon>Fungi</taxon>
        <taxon>Dikarya</taxon>
        <taxon>Basidiomycota</taxon>
        <taxon>Pucciniomycotina</taxon>
        <taxon>Microbotryomycetes</taxon>
        <taxon>Sporidiobolales</taxon>
        <taxon>Sporidiobolaceae</taxon>
        <taxon>Rhodotorula</taxon>
    </lineage>
</organism>
<evidence type="ECO:0000313" key="5">
    <source>
        <dbReference type="Proteomes" id="UP001342314"/>
    </source>
</evidence>
<proteinExistence type="inferred from homology"/>
<evidence type="ECO:0000256" key="1">
    <source>
        <dbReference type="ARBA" id="ARBA00023002"/>
    </source>
</evidence>
<sequence>MPAIQPGSLVLLTGASGYLATHILVQLLQRGFRVRGTVRSADKGQYLERMLEREGVKGDVEFVVVDNVEKARHRYEAFCVHQTDSQRYNQPDAFSEATKGCDAIVHTASPFHFNVSTPSELIDPAVRGTLSALKAADAEKSVQRVVVTASFACVVEPHEPGTYTFTEKDWNEYSIKQVEEKGDACDKSQMYRASKTLAERAAWGFLSSTQPAPAFDLVTIQPPLIFGGPLYHDVPTADKLNTSVNNFYQFLAGNKGADDAQVGFGSFVDVRDVALVHVESLLREEAGGERFLVATDDSSYQPLLDTFFAHAPPALQAAFPNAQRGNAGQAKPKANRIDTSKVRGVFGWTPRSMEDTVLSMAQSLADYQEKWAAAA</sequence>
<evidence type="ECO:0000256" key="2">
    <source>
        <dbReference type="ARBA" id="ARBA00023445"/>
    </source>
</evidence>
<keyword evidence="1" id="KW-0560">Oxidoreductase</keyword>
<dbReference type="InterPro" id="IPR050425">
    <property type="entry name" value="NAD(P)_dehydrat-like"/>
</dbReference>
<reference evidence="4 5" key="1">
    <citation type="submission" date="2021-12" db="EMBL/GenBank/DDBJ databases">
        <title>High titer production of polyol ester of fatty acids by Rhodotorula paludigena BS15 towards product separation-free biomass refinery.</title>
        <authorList>
            <person name="Mano J."/>
            <person name="Ono H."/>
            <person name="Tanaka T."/>
            <person name="Naito K."/>
            <person name="Sushida H."/>
            <person name="Ike M."/>
            <person name="Tokuyasu K."/>
            <person name="Kitaoka M."/>
        </authorList>
    </citation>
    <scope>NUCLEOTIDE SEQUENCE [LARGE SCALE GENOMIC DNA]</scope>
    <source>
        <strain evidence="4 5">BS15</strain>
    </source>
</reference>
<name>A0AAV5GU23_9BASI</name>
<dbReference type="Gene3D" id="3.40.50.720">
    <property type="entry name" value="NAD(P)-binding Rossmann-like Domain"/>
    <property type="match status" value="1"/>
</dbReference>
<dbReference type="Pfam" id="PF07993">
    <property type="entry name" value="NAD_binding_4"/>
    <property type="match status" value="1"/>
</dbReference>
<comment type="similarity">
    <text evidence="2">Belongs to the NAD(P)-dependent epimerase/dehydratase family. Dihydroflavonol-4-reductase subfamily.</text>
</comment>
<dbReference type="SUPFAM" id="SSF51735">
    <property type="entry name" value="NAD(P)-binding Rossmann-fold domains"/>
    <property type="match status" value="1"/>
</dbReference>
<gene>
    <name evidence="4" type="ORF">Rhopal_006790-T1</name>
</gene>
<keyword evidence="5" id="KW-1185">Reference proteome</keyword>
<accession>A0AAV5GU23</accession>
<comment type="caution">
    <text evidence="4">The sequence shown here is derived from an EMBL/GenBank/DDBJ whole genome shotgun (WGS) entry which is preliminary data.</text>
</comment>
<dbReference type="InterPro" id="IPR036291">
    <property type="entry name" value="NAD(P)-bd_dom_sf"/>
</dbReference>
<dbReference type="PANTHER" id="PTHR10366:SF564">
    <property type="entry name" value="STEROL-4-ALPHA-CARBOXYLATE 3-DEHYDROGENASE, DECARBOXYLATING"/>
    <property type="match status" value="1"/>
</dbReference>
<dbReference type="EMBL" id="BQKY01000015">
    <property type="protein sequence ID" value="GJN93733.1"/>
    <property type="molecule type" value="Genomic_DNA"/>
</dbReference>
<protein>
    <recommendedName>
        <fullName evidence="3">Thioester reductase (TE) domain-containing protein</fullName>
    </recommendedName>
</protein>
<dbReference type="GO" id="GO:0016616">
    <property type="term" value="F:oxidoreductase activity, acting on the CH-OH group of donors, NAD or NADP as acceptor"/>
    <property type="evidence" value="ECO:0007669"/>
    <property type="project" value="TreeGrafter"/>
</dbReference>
<feature type="domain" description="Thioester reductase (TE)" evidence="3">
    <location>
        <begin position="12"/>
        <end position="202"/>
    </location>
</feature>
<evidence type="ECO:0000313" key="4">
    <source>
        <dbReference type="EMBL" id="GJN93733.1"/>
    </source>
</evidence>
<dbReference type="AlphaFoldDB" id="A0AAV5GU23"/>